<sequence>MESTKPLSSNSSVHSELSHTELLNRPYELRHGRRYLRSLPYPLPVDLPEIQRQNLRTLLGCRVFGRAVCSPNVAKQVPQKVLELGCGSGYWSSMCHDYFSSHGFREVSFTGLDVAPLAPNFNKQGMKWTFVQHDMRRLPLPFDDEAFDLIMLKDLSLVLHVGEAFQKFLDDCIRMLAEGGTLEIWESDHVMRSLLPHPPPPSSKQPYFEKIATQTATFLIAPGTPFAPAQNKFLRQANAWITEALDKRRFSPAPCARLSQVLYQETETLANIGVRRVAIPLGELRWEREALKQSRDNRDSLDPLSGGKRKAKMDEPLLTQDQLAIRETALLSVLQMIEGLEPLLREVSGKNAEEWGAWWLLMMANLLDPAKGGLGGECVEVGAWWATKLTAK</sequence>
<dbReference type="InterPro" id="IPR029063">
    <property type="entry name" value="SAM-dependent_MTases_sf"/>
</dbReference>
<gene>
    <name evidence="2" type="ORF">LTR62_001278</name>
</gene>
<dbReference type="Pfam" id="PF13649">
    <property type="entry name" value="Methyltransf_25"/>
    <property type="match status" value="1"/>
</dbReference>
<dbReference type="CDD" id="cd02440">
    <property type="entry name" value="AdoMet_MTases"/>
    <property type="match status" value="1"/>
</dbReference>
<dbReference type="AlphaFoldDB" id="A0AAN7YGE5"/>
<protein>
    <recommendedName>
        <fullName evidence="1">Methyltransferase domain-containing protein</fullName>
    </recommendedName>
</protein>
<dbReference type="Proteomes" id="UP001310890">
    <property type="component" value="Unassembled WGS sequence"/>
</dbReference>
<comment type="caution">
    <text evidence="2">The sequence shown here is derived from an EMBL/GenBank/DDBJ whole genome shotgun (WGS) entry which is preliminary data.</text>
</comment>
<dbReference type="EMBL" id="JAVRRL010000122">
    <property type="protein sequence ID" value="KAK5107417.1"/>
    <property type="molecule type" value="Genomic_DNA"/>
</dbReference>
<proteinExistence type="predicted"/>
<name>A0AAN7YGE5_9PEZI</name>
<dbReference type="SUPFAM" id="SSF53335">
    <property type="entry name" value="S-adenosyl-L-methionine-dependent methyltransferases"/>
    <property type="match status" value="1"/>
</dbReference>
<reference evidence="2" key="1">
    <citation type="submission" date="2023-08" db="EMBL/GenBank/DDBJ databases">
        <title>Black Yeasts Isolated from many extreme environments.</title>
        <authorList>
            <person name="Coleine C."/>
            <person name="Stajich J.E."/>
            <person name="Selbmann L."/>
        </authorList>
    </citation>
    <scope>NUCLEOTIDE SEQUENCE</scope>
    <source>
        <strain evidence="2">CCFEE 5401</strain>
    </source>
</reference>
<evidence type="ECO:0000313" key="2">
    <source>
        <dbReference type="EMBL" id="KAK5107417.1"/>
    </source>
</evidence>
<evidence type="ECO:0000259" key="1">
    <source>
        <dbReference type="Pfam" id="PF13649"/>
    </source>
</evidence>
<dbReference type="Gene3D" id="3.40.50.150">
    <property type="entry name" value="Vaccinia Virus protein VP39"/>
    <property type="match status" value="1"/>
</dbReference>
<dbReference type="InterPro" id="IPR041698">
    <property type="entry name" value="Methyltransf_25"/>
</dbReference>
<accession>A0AAN7YGE5</accession>
<feature type="domain" description="Methyltransferase" evidence="1">
    <location>
        <begin position="81"/>
        <end position="180"/>
    </location>
</feature>
<dbReference type="PANTHER" id="PTHR43591">
    <property type="entry name" value="METHYLTRANSFERASE"/>
    <property type="match status" value="1"/>
</dbReference>
<evidence type="ECO:0000313" key="3">
    <source>
        <dbReference type="Proteomes" id="UP001310890"/>
    </source>
</evidence>
<organism evidence="2 3">
    <name type="scientific">Meristemomyces frigidus</name>
    <dbReference type="NCBI Taxonomy" id="1508187"/>
    <lineage>
        <taxon>Eukaryota</taxon>
        <taxon>Fungi</taxon>
        <taxon>Dikarya</taxon>
        <taxon>Ascomycota</taxon>
        <taxon>Pezizomycotina</taxon>
        <taxon>Dothideomycetes</taxon>
        <taxon>Dothideomycetidae</taxon>
        <taxon>Mycosphaerellales</taxon>
        <taxon>Teratosphaeriaceae</taxon>
        <taxon>Meristemomyces</taxon>
    </lineage>
</organism>